<dbReference type="InterPro" id="IPR005654">
    <property type="entry name" value="ATPase_AFG1-like"/>
</dbReference>
<dbReference type="PANTHER" id="PTHR12169:SF26">
    <property type="entry name" value="EF-HAND DOMAIN-CONTAINING PROTEIN"/>
    <property type="match status" value="1"/>
</dbReference>
<dbReference type="EMBL" id="HACM01007816">
    <property type="protein sequence ID" value="CRZ08258.1"/>
    <property type="molecule type" value="Transcribed_RNA"/>
</dbReference>
<dbReference type="GO" id="GO:0005524">
    <property type="term" value="F:ATP binding"/>
    <property type="evidence" value="ECO:0007669"/>
    <property type="project" value="UniProtKB-KW"/>
</dbReference>
<dbReference type="Pfam" id="PF03969">
    <property type="entry name" value="AFG1_ATPase"/>
    <property type="match status" value="1"/>
</dbReference>
<comment type="similarity">
    <text evidence="1">Belongs to the AFG1 ATPase family.</text>
</comment>
<organism evidence="4">
    <name type="scientific">Spongospora subterranea</name>
    <dbReference type="NCBI Taxonomy" id="70186"/>
    <lineage>
        <taxon>Eukaryota</taxon>
        <taxon>Sar</taxon>
        <taxon>Rhizaria</taxon>
        <taxon>Endomyxa</taxon>
        <taxon>Phytomyxea</taxon>
        <taxon>Plasmodiophorida</taxon>
        <taxon>Plasmodiophoridae</taxon>
        <taxon>Spongospora</taxon>
    </lineage>
</organism>
<proteinExistence type="inferred from homology"/>
<dbReference type="InterPro" id="IPR027417">
    <property type="entry name" value="P-loop_NTPase"/>
</dbReference>
<evidence type="ECO:0000256" key="2">
    <source>
        <dbReference type="ARBA" id="ARBA00022741"/>
    </source>
</evidence>
<evidence type="ECO:0000256" key="3">
    <source>
        <dbReference type="ARBA" id="ARBA00022840"/>
    </source>
</evidence>
<dbReference type="GO" id="GO:0009507">
    <property type="term" value="C:chloroplast"/>
    <property type="evidence" value="ECO:0007669"/>
    <property type="project" value="TreeGrafter"/>
</dbReference>
<dbReference type="PANTHER" id="PTHR12169">
    <property type="entry name" value="ATPASE N2B"/>
    <property type="match status" value="1"/>
</dbReference>
<dbReference type="GO" id="GO:0016887">
    <property type="term" value="F:ATP hydrolysis activity"/>
    <property type="evidence" value="ECO:0007669"/>
    <property type="project" value="InterPro"/>
</dbReference>
<reference evidence="4" key="1">
    <citation type="submission" date="2015-04" db="EMBL/GenBank/DDBJ databases">
        <title>The genome sequence of the plant pathogenic Rhizarian Plasmodiophora brassicae reveals insights in its biotrophic life cycle and the origin of chitin synthesis.</title>
        <authorList>
            <person name="Schwelm A."/>
            <person name="Fogelqvist J."/>
            <person name="Knaust A."/>
            <person name="Julke S."/>
            <person name="Lilja T."/>
            <person name="Dhandapani V."/>
            <person name="Bonilla-Rosso G."/>
            <person name="Karlsson M."/>
            <person name="Shevchenko A."/>
            <person name="Choi S.R."/>
            <person name="Kim H.G."/>
            <person name="Park J.Y."/>
            <person name="Lim Y.P."/>
            <person name="Ludwig-Muller J."/>
            <person name="Dixelius C."/>
        </authorList>
    </citation>
    <scope>NUCLEOTIDE SEQUENCE</scope>
    <source>
        <tissue evidence="4">Potato root galls</tissue>
    </source>
</reference>
<sequence length="119" mass="13356">MFVRNFSRKLLSNAPGSHTPSSMYEWLVKSGSIRHDSRQVPVMKALDKLHHDLISYTPDHFKLVNNGALSYLHRFIGGSGNQRPTPKGLYIYGSPGTGKTLLMDIFYDCALVSRFIIGD</sequence>
<accession>A0A0H5R211</accession>
<protein>
    <submittedName>
        <fullName evidence="4">Uncharacterized protein</fullName>
    </submittedName>
</protein>
<keyword evidence="2" id="KW-0547">Nucleotide-binding</keyword>
<dbReference type="AlphaFoldDB" id="A0A0H5R211"/>
<keyword evidence="3" id="KW-0067">ATP-binding</keyword>
<evidence type="ECO:0000256" key="1">
    <source>
        <dbReference type="ARBA" id="ARBA00010322"/>
    </source>
</evidence>
<evidence type="ECO:0000313" key="4">
    <source>
        <dbReference type="EMBL" id="CRZ08258.1"/>
    </source>
</evidence>
<dbReference type="GO" id="GO:0005739">
    <property type="term" value="C:mitochondrion"/>
    <property type="evidence" value="ECO:0007669"/>
    <property type="project" value="TreeGrafter"/>
</dbReference>
<name>A0A0H5R211_9EUKA</name>
<dbReference type="SUPFAM" id="SSF52540">
    <property type="entry name" value="P-loop containing nucleoside triphosphate hydrolases"/>
    <property type="match status" value="1"/>
</dbReference>
<dbReference type="Gene3D" id="3.40.50.300">
    <property type="entry name" value="P-loop containing nucleotide triphosphate hydrolases"/>
    <property type="match status" value="1"/>
</dbReference>